<dbReference type="InterPro" id="IPR007268">
    <property type="entry name" value="Rad9/Ddc1"/>
</dbReference>
<dbReference type="GO" id="GO:0006281">
    <property type="term" value="P:DNA repair"/>
    <property type="evidence" value="ECO:0007669"/>
    <property type="project" value="TreeGrafter"/>
</dbReference>
<gene>
    <name evidence="2" type="ORF">MPSI1_002062</name>
</gene>
<dbReference type="GO" id="GO:0008311">
    <property type="term" value="F:double-stranded DNA 3'-5' DNA exonuclease activity"/>
    <property type="evidence" value="ECO:0007669"/>
    <property type="project" value="UniProtKB-EC"/>
</dbReference>
<dbReference type="GO" id="GO:0000076">
    <property type="term" value="P:DNA replication checkpoint signaling"/>
    <property type="evidence" value="ECO:0007669"/>
    <property type="project" value="TreeGrafter"/>
</dbReference>
<dbReference type="PANTHER" id="PTHR15237">
    <property type="entry name" value="DNA REPAIR PROTEIN RAD9"/>
    <property type="match status" value="1"/>
</dbReference>
<organism evidence="2 3">
    <name type="scientific">Malassezia psittaci</name>
    <dbReference type="NCBI Taxonomy" id="1821823"/>
    <lineage>
        <taxon>Eukaryota</taxon>
        <taxon>Fungi</taxon>
        <taxon>Dikarya</taxon>
        <taxon>Basidiomycota</taxon>
        <taxon>Ustilaginomycotina</taxon>
        <taxon>Malasseziomycetes</taxon>
        <taxon>Malasseziales</taxon>
        <taxon>Malasseziaceae</taxon>
        <taxon>Malassezia</taxon>
    </lineage>
</organism>
<feature type="region of interest" description="Disordered" evidence="1">
    <location>
        <begin position="137"/>
        <end position="214"/>
    </location>
</feature>
<dbReference type="EC" id="3.1.11.2" evidence="2"/>
<accession>A0AAF0F5F7</accession>
<name>A0AAF0F5F7_9BASI</name>
<dbReference type="GO" id="GO:0071479">
    <property type="term" value="P:cellular response to ionizing radiation"/>
    <property type="evidence" value="ECO:0007669"/>
    <property type="project" value="TreeGrafter"/>
</dbReference>
<dbReference type="Gene3D" id="3.70.10.10">
    <property type="match status" value="1"/>
</dbReference>
<keyword evidence="2" id="KW-0378">Hydrolase</keyword>
<keyword evidence="3" id="KW-1185">Reference proteome</keyword>
<evidence type="ECO:0000256" key="1">
    <source>
        <dbReference type="SAM" id="MobiDB-lite"/>
    </source>
</evidence>
<proteinExistence type="predicted"/>
<feature type="compositionally biased region" description="Polar residues" evidence="1">
    <location>
        <begin position="181"/>
        <end position="191"/>
    </location>
</feature>
<evidence type="ECO:0000313" key="3">
    <source>
        <dbReference type="Proteomes" id="UP001214628"/>
    </source>
</evidence>
<dbReference type="EMBL" id="CP118376">
    <property type="protein sequence ID" value="WFD43401.1"/>
    <property type="molecule type" value="Genomic_DNA"/>
</dbReference>
<dbReference type="Proteomes" id="UP001214628">
    <property type="component" value="Chromosome 2"/>
</dbReference>
<dbReference type="GO" id="GO:0031573">
    <property type="term" value="P:mitotic intra-S DNA damage checkpoint signaling"/>
    <property type="evidence" value="ECO:0007669"/>
    <property type="project" value="TreeGrafter"/>
</dbReference>
<evidence type="ECO:0000313" key="2">
    <source>
        <dbReference type="EMBL" id="WFD43401.1"/>
    </source>
</evidence>
<reference evidence="2" key="1">
    <citation type="submission" date="2023-02" db="EMBL/GenBank/DDBJ databases">
        <title>Mating type loci evolution in Malassezia.</title>
        <authorList>
            <person name="Coelho M.A."/>
        </authorList>
    </citation>
    <scope>NUCLEOTIDE SEQUENCE</scope>
    <source>
        <strain evidence="2">CBS 14136</strain>
    </source>
</reference>
<dbReference type="AlphaFoldDB" id="A0AAF0F5F7"/>
<sequence length="214" mass="23078">MTNVEPVRNSILSEVKLALSEMMSYNVPNESLLQFSLWEFRAAVHLAEQLNTPLTLAFAQGGDPLLIRLGISDMLSAEFVLATTGGVSDPQWNANAGPLPTHAQGPAHDTENAIPYAAQHQDAPALPASQNLAEALPSVKAEESDPLNSAPRATQVPLSQLFVQPTPLDQGGSRDEHRSTLFDTVPTSPISPVQEEAIPPTQPTSSRKRFRPLF</sequence>
<dbReference type="Pfam" id="PF04139">
    <property type="entry name" value="Rad9"/>
    <property type="match status" value="1"/>
</dbReference>
<dbReference type="PANTHER" id="PTHR15237:SF0">
    <property type="entry name" value="CELL CYCLE CHECKPOINT CONTROL PROTEIN"/>
    <property type="match status" value="1"/>
</dbReference>
<protein>
    <submittedName>
        <fullName evidence="2">Exodeoxyribonuclease III</fullName>
        <ecNumber evidence="2">3.1.11.2</ecNumber>
    </submittedName>
</protein>
<dbReference type="GO" id="GO:0030896">
    <property type="term" value="C:checkpoint clamp complex"/>
    <property type="evidence" value="ECO:0007669"/>
    <property type="project" value="InterPro"/>
</dbReference>